<evidence type="ECO:0000256" key="5">
    <source>
        <dbReference type="ARBA" id="ARBA00022989"/>
    </source>
</evidence>
<dbReference type="eggNOG" id="KOG2532">
    <property type="taxonomic scope" value="Eukaryota"/>
</dbReference>
<keyword evidence="9" id="KW-1185">Reference proteome</keyword>
<evidence type="ECO:0000313" key="9">
    <source>
        <dbReference type="Proteomes" id="UP000015103"/>
    </source>
</evidence>
<evidence type="ECO:0000313" key="8">
    <source>
        <dbReference type="EnsemblMetazoa" id="RPRC013931-PA"/>
    </source>
</evidence>
<feature type="domain" description="Major facilitator superfamily (MFS) profile" evidence="7">
    <location>
        <begin position="1"/>
        <end position="381"/>
    </location>
</feature>
<evidence type="ECO:0000256" key="2">
    <source>
        <dbReference type="ARBA" id="ARBA00022448"/>
    </source>
</evidence>
<dbReference type="PROSITE" id="PS50850">
    <property type="entry name" value="MFS"/>
    <property type="match status" value="1"/>
</dbReference>
<dbReference type="Gene3D" id="1.20.1250.20">
    <property type="entry name" value="MFS general substrate transporter like domains"/>
    <property type="match status" value="2"/>
</dbReference>
<dbReference type="EnsemblMetazoa" id="RPRC013931-RA">
    <property type="protein sequence ID" value="RPRC013931-PA"/>
    <property type="gene ID" value="RPRC013931"/>
</dbReference>
<keyword evidence="6" id="KW-0472">Membrane</keyword>
<evidence type="ECO:0000256" key="1">
    <source>
        <dbReference type="ARBA" id="ARBA00004141"/>
    </source>
</evidence>
<dbReference type="Proteomes" id="UP000015103">
    <property type="component" value="Unassembled WGS sequence"/>
</dbReference>
<dbReference type="SUPFAM" id="SSF103473">
    <property type="entry name" value="MFS general substrate transporter"/>
    <property type="match status" value="1"/>
</dbReference>
<dbReference type="AlphaFoldDB" id="T1ICB1"/>
<reference evidence="8" key="1">
    <citation type="submission" date="2015-05" db="UniProtKB">
        <authorList>
            <consortium name="EnsemblMetazoa"/>
        </authorList>
    </citation>
    <scope>IDENTIFICATION</scope>
</reference>
<evidence type="ECO:0000259" key="7">
    <source>
        <dbReference type="PROSITE" id="PS50850"/>
    </source>
</evidence>
<dbReference type="InterPro" id="IPR036259">
    <property type="entry name" value="MFS_trans_sf"/>
</dbReference>
<comment type="subcellular location">
    <subcellularLocation>
        <location evidence="1">Membrane</location>
        <topology evidence="1">Multi-pass membrane protein</topology>
    </subcellularLocation>
</comment>
<dbReference type="InParanoid" id="T1ICB1"/>
<dbReference type="EMBL" id="ACPB03004220">
    <property type="status" value="NOT_ANNOTATED_CDS"/>
    <property type="molecule type" value="Genomic_DNA"/>
</dbReference>
<dbReference type="InterPro" id="IPR011701">
    <property type="entry name" value="MFS"/>
</dbReference>
<dbReference type="InterPro" id="IPR050382">
    <property type="entry name" value="MFS_Na/Anion_cotransporter"/>
</dbReference>
<dbReference type="GO" id="GO:0015293">
    <property type="term" value="F:symporter activity"/>
    <property type="evidence" value="ECO:0007669"/>
    <property type="project" value="UniProtKB-KW"/>
</dbReference>
<dbReference type="VEuPathDB" id="VectorBase:RPRC013931"/>
<dbReference type="InterPro" id="IPR020846">
    <property type="entry name" value="MFS_dom"/>
</dbReference>
<protein>
    <submittedName>
        <fullName evidence="8">MFS domain-containing protein</fullName>
    </submittedName>
</protein>
<dbReference type="PANTHER" id="PTHR11662:SF399">
    <property type="entry name" value="FI19708P1-RELATED"/>
    <property type="match status" value="1"/>
</dbReference>
<dbReference type="STRING" id="13249.T1ICB1"/>
<keyword evidence="3" id="KW-0812">Transmembrane</keyword>
<accession>T1ICB1</accession>
<evidence type="ECO:0000256" key="6">
    <source>
        <dbReference type="ARBA" id="ARBA00023136"/>
    </source>
</evidence>
<sequence length="381" mass="42428">TIRILNKKESTKYRKYGGRVHKLEFQWTEYQQGITHSSFFWGYALTQVPGGMLAERIGAKPVLTIFVGLTSIGCALTPIITRTFDFIGLILLRITIGLAQGFVYASLHLVVANWVPKQERGTWGTVVFSGAHAGNTLNNLFTGLMLSWFPGNWPVVFYVWASLGALWTIVFSLTTYAFPTDYKDMSEKEAAILTAYLDETSRKENGYANAMTFFSMWLIAIFSGLTVDLLQRKQYLKRIHSRKICTTIASVGPSLGLLGSVYSGCNVIAATISLILGMSTMGFFYPSLKVNPIDLSVNYAGTLGALGHGIGAISGIIVPYLIGYLTPNSYMEEWRLVFWITFGVMSLTNIFYIIFASADLQPWNTPKEKEEKSEDPKVRIT</sequence>
<dbReference type="FunFam" id="1.20.1250.20:FF:000003">
    <property type="entry name" value="Solute carrier family 17 member 3"/>
    <property type="match status" value="1"/>
</dbReference>
<keyword evidence="4" id="KW-0769">Symport</keyword>
<organism evidence="8 9">
    <name type="scientific">Rhodnius prolixus</name>
    <name type="common">Triatomid bug</name>
    <dbReference type="NCBI Taxonomy" id="13249"/>
    <lineage>
        <taxon>Eukaryota</taxon>
        <taxon>Metazoa</taxon>
        <taxon>Ecdysozoa</taxon>
        <taxon>Arthropoda</taxon>
        <taxon>Hexapoda</taxon>
        <taxon>Insecta</taxon>
        <taxon>Pterygota</taxon>
        <taxon>Neoptera</taxon>
        <taxon>Paraneoptera</taxon>
        <taxon>Hemiptera</taxon>
        <taxon>Heteroptera</taxon>
        <taxon>Panheteroptera</taxon>
        <taxon>Cimicomorpha</taxon>
        <taxon>Reduviidae</taxon>
        <taxon>Triatominae</taxon>
        <taxon>Rhodnius</taxon>
    </lineage>
</organism>
<dbReference type="HOGENOM" id="CLU_001265_5_0_1"/>
<dbReference type="PANTHER" id="PTHR11662">
    <property type="entry name" value="SOLUTE CARRIER FAMILY 17"/>
    <property type="match status" value="1"/>
</dbReference>
<dbReference type="OMA" id="IHENGVM"/>
<evidence type="ECO:0000256" key="4">
    <source>
        <dbReference type="ARBA" id="ARBA00022847"/>
    </source>
</evidence>
<evidence type="ECO:0000256" key="3">
    <source>
        <dbReference type="ARBA" id="ARBA00022692"/>
    </source>
</evidence>
<keyword evidence="5" id="KW-1133">Transmembrane helix</keyword>
<name>T1ICB1_RHOPR</name>
<proteinExistence type="predicted"/>
<dbReference type="GO" id="GO:0016020">
    <property type="term" value="C:membrane"/>
    <property type="evidence" value="ECO:0007669"/>
    <property type="project" value="UniProtKB-SubCell"/>
</dbReference>
<keyword evidence="2" id="KW-0813">Transport</keyword>
<dbReference type="Pfam" id="PF07690">
    <property type="entry name" value="MFS_1"/>
    <property type="match status" value="1"/>
</dbReference>